<organism evidence="2 3">
    <name type="scientific">Lactococcus garvieae DCC43</name>
    <dbReference type="NCBI Taxonomy" id="1231377"/>
    <lineage>
        <taxon>Bacteria</taxon>
        <taxon>Bacillati</taxon>
        <taxon>Bacillota</taxon>
        <taxon>Bacilli</taxon>
        <taxon>Lactobacillales</taxon>
        <taxon>Streptococcaceae</taxon>
        <taxon>Lactococcus</taxon>
    </lineage>
</organism>
<feature type="transmembrane region" description="Helical" evidence="1">
    <location>
        <begin position="224"/>
        <end position="246"/>
    </location>
</feature>
<evidence type="ECO:0000313" key="2">
    <source>
        <dbReference type="EMBL" id="EKF50862.1"/>
    </source>
</evidence>
<keyword evidence="1" id="KW-1133">Transmembrane helix</keyword>
<dbReference type="EMBL" id="AMQS01000031">
    <property type="protein sequence ID" value="EKF50862.1"/>
    <property type="molecule type" value="Genomic_DNA"/>
</dbReference>
<evidence type="ECO:0000313" key="3">
    <source>
        <dbReference type="Proteomes" id="UP000006787"/>
    </source>
</evidence>
<name>K2QBG5_9LACT</name>
<feature type="transmembrane region" description="Helical" evidence="1">
    <location>
        <begin position="122"/>
        <end position="142"/>
    </location>
</feature>
<proteinExistence type="predicted"/>
<dbReference type="eggNOG" id="ENOG5032UTZ">
    <property type="taxonomic scope" value="Bacteria"/>
</dbReference>
<dbReference type="AlphaFoldDB" id="K2QBG5"/>
<evidence type="ECO:0000256" key="1">
    <source>
        <dbReference type="SAM" id="Phobius"/>
    </source>
</evidence>
<sequence length="389" mass="44499">MKKIFLPKELYDQLDLSDEQEIEVVENNRNSFTIRAKTPTRKEDAARVFLIPTAISTFLFFIASQVMKLNQIHLSGTASISTGVLVIANVVAMTSFIIAFIKKRKELYHTMRPRVYWRTFPSVILSVFIIVTLALVALFWFLNQLFYGLSFDVFTSMLIFAIFSAILNYLLIFTVDTFSIQMMINMLIMVSVGGLVASMAANNNQYWWQKNFSLLGTSESNTSLQFNMTLVVSAALMIALFDYIFVSIREKLGHRIRFMILQILLTLCAVSIALVGLIPNNGTGLAHIMHDVAAQLIVLFMSLSILGIRWFLPDLDKNLYRVSYGLAALIIFGYFLWHPLYYLNLTAFEILSFSLSFAWIMLLINTLVRILFNPRVVYHAEIFKEESKD</sequence>
<feature type="transmembrane region" description="Helical" evidence="1">
    <location>
        <begin position="258"/>
        <end position="280"/>
    </location>
</feature>
<gene>
    <name evidence="2" type="ORF">C426_1787</name>
</gene>
<feature type="transmembrane region" description="Helical" evidence="1">
    <location>
        <begin position="319"/>
        <end position="338"/>
    </location>
</feature>
<evidence type="ECO:0008006" key="4">
    <source>
        <dbReference type="Google" id="ProtNLM"/>
    </source>
</evidence>
<keyword evidence="1" id="KW-0472">Membrane</keyword>
<dbReference type="PATRIC" id="fig|1231377.3.peg.1767"/>
<feature type="transmembrane region" description="Helical" evidence="1">
    <location>
        <begin position="154"/>
        <end position="172"/>
    </location>
</feature>
<feature type="transmembrane region" description="Helical" evidence="1">
    <location>
        <begin position="350"/>
        <end position="372"/>
    </location>
</feature>
<accession>K2QBG5</accession>
<feature type="transmembrane region" description="Helical" evidence="1">
    <location>
        <begin position="78"/>
        <end position="101"/>
    </location>
</feature>
<reference evidence="2 3" key="1">
    <citation type="journal article" date="2012" name="J. Bacteriol.">
        <title>Genome Sequence of the Bacteriocin-Producing Strain Lactococcus garvieae DCC43.</title>
        <authorList>
            <person name="Gabrielsen C."/>
            <person name="Brede D.A."/>
            <person name="Hernandez P.E."/>
            <person name="Nes I.F."/>
            <person name="Diep D.B."/>
        </authorList>
    </citation>
    <scope>NUCLEOTIDE SEQUENCE [LARGE SCALE GENOMIC DNA]</scope>
    <source>
        <strain evidence="2 3">DCC43</strain>
    </source>
</reference>
<comment type="caution">
    <text evidence="2">The sequence shown here is derived from an EMBL/GenBank/DDBJ whole genome shotgun (WGS) entry which is preliminary data.</text>
</comment>
<dbReference type="RefSeq" id="WP_003136332.1">
    <property type="nucleotide sequence ID" value="NZ_AMQS01000031.1"/>
</dbReference>
<feature type="transmembrane region" description="Helical" evidence="1">
    <location>
        <begin position="45"/>
        <end position="66"/>
    </location>
</feature>
<dbReference type="Proteomes" id="UP000006787">
    <property type="component" value="Unassembled WGS sequence"/>
</dbReference>
<feature type="transmembrane region" description="Helical" evidence="1">
    <location>
        <begin position="184"/>
        <end position="204"/>
    </location>
</feature>
<protein>
    <recommendedName>
        <fullName evidence="4">DUF998 domain-containing protein</fullName>
    </recommendedName>
</protein>
<keyword evidence="1" id="KW-0812">Transmembrane</keyword>
<feature type="transmembrane region" description="Helical" evidence="1">
    <location>
        <begin position="292"/>
        <end position="312"/>
    </location>
</feature>